<dbReference type="EMBL" id="JBEDUW010000001">
    <property type="protein sequence ID" value="KAK9947352.1"/>
    <property type="molecule type" value="Genomic_DNA"/>
</dbReference>
<dbReference type="InterPro" id="IPR028889">
    <property type="entry name" value="USP"/>
</dbReference>
<dbReference type="AlphaFoldDB" id="A0AAW1YEZ6"/>
<keyword evidence="2" id="KW-0378">Hydrolase</keyword>
<dbReference type="PANTHER" id="PTHR24006">
    <property type="entry name" value="UBIQUITIN CARBOXYL-TERMINAL HYDROLASE"/>
    <property type="match status" value="1"/>
</dbReference>
<feature type="domain" description="USP" evidence="4">
    <location>
        <begin position="108"/>
        <end position="412"/>
    </location>
</feature>
<comment type="catalytic activity">
    <reaction evidence="2">
        <text>Thiol-dependent hydrolysis of ester, thioester, amide, peptide and isopeptide bonds formed by the C-terminal Gly of ubiquitin (a 76-residue protein attached to proteins as an intracellular targeting signal).</text>
        <dbReference type="EC" id="3.4.19.12"/>
    </reaction>
</comment>
<dbReference type="PANTHER" id="PTHR24006:SF663">
    <property type="entry name" value="UBIQUITIN CARBOXYL-TERMINAL HYDROLASE 23"/>
    <property type="match status" value="1"/>
</dbReference>
<dbReference type="PROSITE" id="PS50235">
    <property type="entry name" value="USP_3"/>
    <property type="match status" value="1"/>
</dbReference>
<keyword evidence="2" id="KW-0833">Ubl conjugation pathway</keyword>
<dbReference type="InterPro" id="IPR018200">
    <property type="entry name" value="USP_CS"/>
</dbReference>
<feature type="compositionally biased region" description="Polar residues" evidence="3">
    <location>
        <begin position="815"/>
        <end position="826"/>
    </location>
</feature>
<proteinExistence type="inferred from homology"/>
<evidence type="ECO:0000313" key="5">
    <source>
        <dbReference type="EMBL" id="KAK9947352.1"/>
    </source>
</evidence>
<feature type="compositionally biased region" description="Low complexity" evidence="3">
    <location>
        <begin position="69"/>
        <end position="80"/>
    </location>
</feature>
<dbReference type="InterPro" id="IPR001394">
    <property type="entry name" value="Peptidase_C19_UCH"/>
</dbReference>
<feature type="region of interest" description="Disordered" evidence="3">
    <location>
        <begin position="741"/>
        <end position="792"/>
    </location>
</feature>
<feature type="compositionally biased region" description="Polar residues" evidence="3">
    <location>
        <begin position="626"/>
        <end position="655"/>
    </location>
</feature>
<gene>
    <name evidence="5" type="ORF">M0R45_002981</name>
</gene>
<dbReference type="GO" id="GO:0005634">
    <property type="term" value="C:nucleus"/>
    <property type="evidence" value="ECO:0007669"/>
    <property type="project" value="TreeGrafter"/>
</dbReference>
<sequence>MTDVFNPLIQSGQCSDPQLKSADKSSPFQRIEFHLARKPFKGFNNDGSDFRPETLNPGTSSSSDSRKPGSGAQAQSGSGAKKSDGSEFVENGLDPELSFPITFRRIGAGLINMGNTCYLNSVLQCLTYTEPLAAYLQSGRHRNSCHIKNGFCALCAIQEHVSLALHSTKSILPKALVFNLQRISRNFRKSRQEDAHEYMVNLLESMHKCCLPSGVPSESPSAYEKSLVHKIFGGRLRSRVKCLQCSYCSDKLDPFLDLSLEIAKANSLNKALVNFTAEEQLDGGERQYQCQRCNQKVRAMKQMTIHKPPSVLTIHLKRFRAHDPGQKINKEVQFSPKLDLRPFVSGAFEGDLKYTLYGVLVHCGASTYSGHYYCFVRTSTGIWYSLDDNNVRPVREMTVLEQKAYMLFYVRDRRNIIPRKPVDVAQKEYFKSNVAGNKIAPTDNNLSKEPIQKNLVERRSSELVSSIAQKDASTIVPRVPHWKESSVNQNNGHIVTENMVPKKEPVSESFAKASSSKGPLGGLGEDMLPSTPLPSSKGGTSVSVNAIVATTGGKINDCNEKASSNDNESVSIMISPTVKDPEIFEASNEISQNNIRVYCAGNLSVPSSTVPSGLTMEKLHPEKSSDPPSSRISQIGSSTNERAAGNPSGQKTSDCGQTVVVADSAKLSGSLHVEVPDCKHPKGLKKKHMKCKVAGMHFRPCLLSRAVLSVRKKKKHKRSKHPTSDCKSLSKKYLDTYCSSSDLGPSTSEKTQTDSLVSARSKRKRNKSGLKTDADGTSNKCVLNPHGDSSKDVKDVEFRESLVQNGMVLAGDKQLQNGFSSSSVTLENPRESGGTDNPHNYKKDAIQNGWMGVLTQGPEETVVAPWDGLELPQSHVVESSHAQSITIGYVGDDWDEEYDRGKRKKVRQPKLAPGGPNPFQILANKKSQLKKARIERFDSGNHPLRI</sequence>
<reference evidence="5 6" key="1">
    <citation type="journal article" date="2023" name="G3 (Bethesda)">
        <title>A chromosome-length genome assembly and annotation of blackberry (Rubus argutus, cv. 'Hillquist').</title>
        <authorList>
            <person name="Bruna T."/>
            <person name="Aryal R."/>
            <person name="Dudchenko O."/>
            <person name="Sargent D.J."/>
            <person name="Mead D."/>
            <person name="Buti M."/>
            <person name="Cavallini A."/>
            <person name="Hytonen T."/>
            <person name="Andres J."/>
            <person name="Pham M."/>
            <person name="Weisz D."/>
            <person name="Mascagni F."/>
            <person name="Usai G."/>
            <person name="Natali L."/>
            <person name="Bassil N."/>
            <person name="Fernandez G.E."/>
            <person name="Lomsadze A."/>
            <person name="Armour M."/>
            <person name="Olukolu B."/>
            <person name="Poorten T."/>
            <person name="Britton C."/>
            <person name="Davik J."/>
            <person name="Ashrafi H."/>
            <person name="Aiden E.L."/>
            <person name="Borodovsky M."/>
            <person name="Worthington M."/>
        </authorList>
    </citation>
    <scope>NUCLEOTIDE SEQUENCE [LARGE SCALE GENOMIC DNA]</scope>
    <source>
        <strain evidence="5">PI 553951</strain>
    </source>
</reference>
<comment type="similarity">
    <text evidence="1 2">Belongs to the peptidase C19 family.</text>
</comment>
<dbReference type="GO" id="GO:0005829">
    <property type="term" value="C:cytosol"/>
    <property type="evidence" value="ECO:0007669"/>
    <property type="project" value="TreeGrafter"/>
</dbReference>
<name>A0AAW1YEZ6_RUBAR</name>
<dbReference type="Proteomes" id="UP001457282">
    <property type="component" value="Unassembled WGS sequence"/>
</dbReference>
<feature type="region of interest" description="Disordered" evidence="3">
    <location>
        <begin position="39"/>
        <end position="87"/>
    </location>
</feature>
<dbReference type="CDD" id="cd02661">
    <property type="entry name" value="Peptidase_C19E"/>
    <property type="match status" value="1"/>
</dbReference>
<protein>
    <recommendedName>
        <fullName evidence="2">Ubiquitin carboxyl-terminal hydrolase</fullName>
        <ecNumber evidence="2">3.4.19.12</ecNumber>
    </recommendedName>
</protein>
<keyword evidence="6" id="KW-1185">Reference proteome</keyword>
<dbReference type="InterPro" id="IPR038765">
    <property type="entry name" value="Papain-like_cys_pep_sf"/>
</dbReference>
<evidence type="ECO:0000256" key="3">
    <source>
        <dbReference type="SAM" id="MobiDB-lite"/>
    </source>
</evidence>
<dbReference type="GO" id="GO:0004843">
    <property type="term" value="F:cysteine-type deubiquitinase activity"/>
    <property type="evidence" value="ECO:0007669"/>
    <property type="project" value="UniProtKB-UniRule"/>
</dbReference>
<evidence type="ECO:0000256" key="1">
    <source>
        <dbReference type="ARBA" id="ARBA00009085"/>
    </source>
</evidence>
<feature type="region of interest" description="Disordered" evidence="3">
    <location>
        <begin position="900"/>
        <end position="922"/>
    </location>
</feature>
<dbReference type="Gene3D" id="3.90.70.10">
    <property type="entry name" value="Cysteine proteinases"/>
    <property type="match status" value="1"/>
</dbReference>
<evidence type="ECO:0000259" key="4">
    <source>
        <dbReference type="PROSITE" id="PS50235"/>
    </source>
</evidence>
<dbReference type="GO" id="GO:0016579">
    <property type="term" value="P:protein deubiquitination"/>
    <property type="evidence" value="ECO:0007669"/>
    <property type="project" value="InterPro"/>
</dbReference>
<feature type="region of interest" description="Disordered" evidence="3">
    <location>
        <begin position="506"/>
        <end position="525"/>
    </location>
</feature>
<dbReference type="InterPro" id="IPR050164">
    <property type="entry name" value="Peptidase_C19"/>
</dbReference>
<feature type="region of interest" description="Disordered" evidence="3">
    <location>
        <begin position="1"/>
        <end position="26"/>
    </location>
</feature>
<evidence type="ECO:0000313" key="6">
    <source>
        <dbReference type="Proteomes" id="UP001457282"/>
    </source>
</evidence>
<dbReference type="SUPFAM" id="SSF54001">
    <property type="entry name" value="Cysteine proteinases"/>
    <property type="match status" value="1"/>
</dbReference>
<evidence type="ECO:0000256" key="2">
    <source>
        <dbReference type="RuleBase" id="RU366025"/>
    </source>
</evidence>
<comment type="function">
    <text evidence="2">Recognizes and hydrolyzes the peptide bond at the C-terminal Gly of ubiquitin. Involved in the processing of poly-ubiquitin precursors as well as that of ubiquitinated proteins.</text>
</comment>
<dbReference type="FunFam" id="3.90.70.10:FF:000078">
    <property type="entry name" value="Ubiquitin carboxyl-terminal hydrolase 23"/>
    <property type="match status" value="1"/>
</dbReference>
<organism evidence="5 6">
    <name type="scientific">Rubus argutus</name>
    <name type="common">Southern blackberry</name>
    <dbReference type="NCBI Taxonomy" id="59490"/>
    <lineage>
        <taxon>Eukaryota</taxon>
        <taxon>Viridiplantae</taxon>
        <taxon>Streptophyta</taxon>
        <taxon>Embryophyta</taxon>
        <taxon>Tracheophyta</taxon>
        <taxon>Spermatophyta</taxon>
        <taxon>Magnoliopsida</taxon>
        <taxon>eudicotyledons</taxon>
        <taxon>Gunneridae</taxon>
        <taxon>Pentapetalae</taxon>
        <taxon>rosids</taxon>
        <taxon>fabids</taxon>
        <taxon>Rosales</taxon>
        <taxon>Rosaceae</taxon>
        <taxon>Rosoideae</taxon>
        <taxon>Rosoideae incertae sedis</taxon>
        <taxon>Rubus</taxon>
    </lineage>
</organism>
<feature type="region of interest" description="Disordered" evidence="3">
    <location>
        <begin position="611"/>
        <end position="655"/>
    </location>
</feature>
<dbReference type="GO" id="GO:0006508">
    <property type="term" value="P:proteolysis"/>
    <property type="evidence" value="ECO:0007669"/>
    <property type="project" value="UniProtKB-KW"/>
</dbReference>
<feature type="compositionally biased region" description="Polar residues" evidence="3">
    <location>
        <begin position="741"/>
        <end position="758"/>
    </location>
</feature>
<comment type="caution">
    <text evidence="5">The sequence shown here is derived from an EMBL/GenBank/DDBJ whole genome shotgun (WGS) entry which is preliminary data.</text>
</comment>
<feature type="region of interest" description="Disordered" evidence="3">
    <location>
        <begin position="815"/>
        <end position="841"/>
    </location>
</feature>
<dbReference type="EC" id="3.4.19.12" evidence="2"/>
<keyword evidence="2" id="KW-0788">Thiol protease</keyword>
<feature type="compositionally biased region" description="Polar residues" evidence="3">
    <location>
        <begin position="8"/>
        <end position="26"/>
    </location>
</feature>
<keyword evidence="2" id="KW-0645">Protease</keyword>
<dbReference type="PROSITE" id="PS00972">
    <property type="entry name" value="USP_1"/>
    <property type="match status" value="1"/>
</dbReference>
<accession>A0AAW1YEZ6</accession>
<dbReference type="PROSITE" id="PS00973">
    <property type="entry name" value="USP_2"/>
    <property type="match status" value="1"/>
</dbReference>
<dbReference type="Pfam" id="PF00443">
    <property type="entry name" value="UCH"/>
    <property type="match status" value="1"/>
</dbReference>